<evidence type="ECO:0000313" key="2">
    <source>
        <dbReference type="EMBL" id="UJO13674.1"/>
    </source>
</evidence>
<dbReference type="AlphaFoldDB" id="A0A9Q8LAG3"/>
<feature type="compositionally biased region" description="Polar residues" evidence="1">
    <location>
        <begin position="20"/>
        <end position="35"/>
    </location>
</feature>
<evidence type="ECO:0000313" key="3">
    <source>
        <dbReference type="Proteomes" id="UP000756132"/>
    </source>
</evidence>
<keyword evidence="3" id="KW-1185">Reference proteome</keyword>
<feature type="compositionally biased region" description="Basic and acidic residues" evidence="1">
    <location>
        <begin position="146"/>
        <end position="164"/>
    </location>
</feature>
<feature type="compositionally biased region" description="Polar residues" evidence="1">
    <location>
        <begin position="79"/>
        <end position="94"/>
    </location>
</feature>
<feature type="compositionally biased region" description="Polar residues" evidence="1">
    <location>
        <begin position="1"/>
        <end position="11"/>
    </location>
</feature>
<gene>
    <name evidence="2" type="ORF">CLAFUR5_03600</name>
</gene>
<dbReference type="RefSeq" id="XP_047758040.1">
    <property type="nucleotide sequence ID" value="XM_047902748.1"/>
</dbReference>
<evidence type="ECO:0000256" key="1">
    <source>
        <dbReference type="SAM" id="MobiDB-lite"/>
    </source>
</evidence>
<dbReference type="Proteomes" id="UP000756132">
    <property type="component" value="Chromosome 2"/>
</dbReference>
<accession>A0A9Q8LAG3</accession>
<feature type="region of interest" description="Disordered" evidence="1">
    <location>
        <begin position="1"/>
        <end position="178"/>
    </location>
</feature>
<dbReference type="OrthoDB" id="3260716at2759"/>
<dbReference type="OMA" id="NPSDPIH"/>
<dbReference type="EMBL" id="CP090164">
    <property type="protein sequence ID" value="UJO13674.1"/>
    <property type="molecule type" value="Genomic_DNA"/>
</dbReference>
<reference evidence="2" key="1">
    <citation type="submission" date="2021-12" db="EMBL/GenBank/DDBJ databases">
        <authorList>
            <person name="Zaccaron A."/>
            <person name="Stergiopoulos I."/>
        </authorList>
    </citation>
    <scope>NUCLEOTIDE SEQUENCE</scope>
    <source>
        <strain evidence="2">Race5_Kim</strain>
    </source>
</reference>
<sequence length="178" mass="17940">MSHVPSSTGGSNQPGGGKDQFNQASGNEPASNNKHQPGKLVGNDQVPEFSAETLPAGTAPAPKTFQPNPSDEAPPAPASGTTAAQDTIGGSTSADVHAGLGKPISGQSSKELHDGSQQRAGGIEGLKSTGQGTINPHDPAHAGQRALDKDEATIGRSDVPDAQERLPQSAESVASERP</sequence>
<name>A0A9Q8LAG3_PASFU</name>
<protein>
    <submittedName>
        <fullName evidence="2">Uncharacterized protein</fullName>
    </submittedName>
</protein>
<organism evidence="2 3">
    <name type="scientific">Passalora fulva</name>
    <name type="common">Tomato leaf mold</name>
    <name type="synonym">Cladosporium fulvum</name>
    <dbReference type="NCBI Taxonomy" id="5499"/>
    <lineage>
        <taxon>Eukaryota</taxon>
        <taxon>Fungi</taxon>
        <taxon>Dikarya</taxon>
        <taxon>Ascomycota</taxon>
        <taxon>Pezizomycotina</taxon>
        <taxon>Dothideomycetes</taxon>
        <taxon>Dothideomycetidae</taxon>
        <taxon>Mycosphaerellales</taxon>
        <taxon>Mycosphaerellaceae</taxon>
        <taxon>Fulvia</taxon>
    </lineage>
</organism>
<dbReference type="KEGG" id="ffu:CLAFUR5_03600"/>
<proteinExistence type="predicted"/>
<dbReference type="GeneID" id="71983478"/>
<reference evidence="2" key="2">
    <citation type="journal article" date="2022" name="Microb. Genom.">
        <title>A chromosome-scale genome assembly of the tomato pathogen Cladosporium fulvum reveals a compartmentalized genome architecture and the presence of a dispensable chromosome.</title>
        <authorList>
            <person name="Zaccaron A.Z."/>
            <person name="Chen L.H."/>
            <person name="Samaras A."/>
            <person name="Stergiopoulos I."/>
        </authorList>
    </citation>
    <scope>NUCLEOTIDE SEQUENCE</scope>
    <source>
        <strain evidence="2">Race5_Kim</strain>
    </source>
</reference>